<proteinExistence type="predicted"/>
<gene>
    <name evidence="1" type="ORF">PAM7971_03462</name>
</gene>
<dbReference type="RefSeq" id="WP_085850536.1">
    <property type="nucleotide sequence ID" value="NZ_FNZV01000015.1"/>
</dbReference>
<sequence>MTFEEQLKTCARVARQGRQVAFIVPRAPDERGARDRCTALTPADAAKRGALIYGTGLVRFVQASGASFVLAGFSGFVVLDARLEVSAGMMRELGDLKDACAMLFPEREFERLAQAENITGALGVGSVDDIKAVTP</sequence>
<reference evidence="1 2" key="1">
    <citation type="submission" date="2017-03" db="EMBL/GenBank/DDBJ databases">
        <authorList>
            <person name="Afonso C.L."/>
            <person name="Miller P.J."/>
            <person name="Scott M.A."/>
            <person name="Spackman E."/>
            <person name="Goraichik I."/>
            <person name="Dimitrov K.M."/>
            <person name="Suarez D.L."/>
            <person name="Swayne D.E."/>
        </authorList>
    </citation>
    <scope>NUCLEOTIDE SEQUENCE [LARGE SCALE GENOMIC DNA]</scope>
    <source>
        <strain evidence="1 2">CECT 7971</strain>
    </source>
</reference>
<dbReference type="STRING" id="658057.SAMN04488032_1152"/>
<accession>A0A1Y5TJX8</accession>
<organism evidence="1 2">
    <name type="scientific">Pacificibacter marinus</name>
    <dbReference type="NCBI Taxonomy" id="658057"/>
    <lineage>
        <taxon>Bacteria</taxon>
        <taxon>Pseudomonadati</taxon>
        <taxon>Pseudomonadota</taxon>
        <taxon>Alphaproteobacteria</taxon>
        <taxon>Rhodobacterales</taxon>
        <taxon>Roseobacteraceae</taxon>
        <taxon>Pacificibacter</taxon>
    </lineage>
</organism>
<name>A0A1Y5TJX8_9RHOB</name>
<dbReference type="EMBL" id="FWFW01000014">
    <property type="protein sequence ID" value="SLN65698.1"/>
    <property type="molecule type" value="Genomic_DNA"/>
</dbReference>
<evidence type="ECO:0000313" key="1">
    <source>
        <dbReference type="EMBL" id="SLN65698.1"/>
    </source>
</evidence>
<protein>
    <submittedName>
        <fullName evidence="1">Uncharacterized protein</fullName>
    </submittedName>
</protein>
<dbReference type="Proteomes" id="UP000193307">
    <property type="component" value="Unassembled WGS sequence"/>
</dbReference>
<keyword evidence="2" id="KW-1185">Reference proteome</keyword>
<evidence type="ECO:0000313" key="2">
    <source>
        <dbReference type="Proteomes" id="UP000193307"/>
    </source>
</evidence>
<dbReference type="AlphaFoldDB" id="A0A1Y5TJX8"/>